<proteinExistence type="inferred from homology"/>
<keyword evidence="5 8" id="KW-0472">Membrane</keyword>
<name>A0A0H3ED45_BIFBP</name>
<dbReference type="KEGG" id="bbp:BBPR_1211"/>
<dbReference type="PATRIC" id="fig|702459.3.peg.1251"/>
<feature type="domain" description="MacB-like periplasmic core" evidence="10">
    <location>
        <begin position="21"/>
        <end position="238"/>
    </location>
</feature>
<dbReference type="Pfam" id="PF12704">
    <property type="entry name" value="MacB_PCD"/>
    <property type="match status" value="1"/>
</dbReference>
<feature type="domain" description="ABC3 transporter permease C-terminal" evidence="9">
    <location>
        <begin position="777"/>
        <end position="895"/>
    </location>
</feature>
<evidence type="ECO:0000256" key="5">
    <source>
        <dbReference type="ARBA" id="ARBA00023136"/>
    </source>
</evidence>
<dbReference type="Pfam" id="PF02687">
    <property type="entry name" value="FtsX"/>
    <property type="match status" value="2"/>
</dbReference>
<reference evidence="11 12" key="1">
    <citation type="journal article" date="2010" name="Proc. Natl. Acad. Sci. U.S.A.">
        <title>Genome analysis of Bifidobacterium bifidum PRL2010 reveals metabolic pathways for host-derived glycan foraging.</title>
        <authorList>
            <person name="Turroni F."/>
            <person name="Bottacini F."/>
            <person name="Foroni E."/>
            <person name="Mulder I."/>
            <person name="Kim J.H."/>
            <person name="Zomer A."/>
            <person name="Sanchez B."/>
            <person name="Bidossi A."/>
            <person name="Ferrarini A."/>
            <person name="Giubellini V."/>
            <person name="Delledonne M."/>
            <person name="Henrissat B."/>
            <person name="Coutinho P."/>
            <person name="Oggioni M."/>
            <person name="Fitzgerald G.F."/>
            <person name="Mills D."/>
            <person name="Margolles A."/>
            <person name="Kelly D."/>
            <person name="van Sinderen D."/>
            <person name="Ventura M."/>
        </authorList>
    </citation>
    <scope>NUCLEOTIDE SEQUENCE [LARGE SCALE GENOMIC DNA]</scope>
    <source>
        <strain evidence="11 12">PRL2010</strain>
    </source>
</reference>
<dbReference type="GO" id="GO:0005886">
    <property type="term" value="C:plasma membrane"/>
    <property type="evidence" value="ECO:0007669"/>
    <property type="project" value="UniProtKB-SubCell"/>
</dbReference>
<evidence type="ECO:0000256" key="1">
    <source>
        <dbReference type="ARBA" id="ARBA00004651"/>
    </source>
</evidence>
<dbReference type="GO" id="GO:0005524">
    <property type="term" value="F:ATP binding"/>
    <property type="evidence" value="ECO:0007669"/>
    <property type="project" value="UniProtKB-KW"/>
</dbReference>
<dbReference type="InterPro" id="IPR025857">
    <property type="entry name" value="MacB_PCD"/>
</dbReference>
<keyword evidence="11" id="KW-0547">Nucleotide-binding</keyword>
<keyword evidence="3 8" id="KW-0812">Transmembrane</keyword>
<dbReference type="eggNOG" id="COG4591">
    <property type="taxonomic scope" value="Bacteria"/>
</dbReference>
<dbReference type="GO" id="GO:0022857">
    <property type="term" value="F:transmembrane transporter activity"/>
    <property type="evidence" value="ECO:0007669"/>
    <property type="project" value="TreeGrafter"/>
</dbReference>
<evidence type="ECO:0000259" key="10">
    <source>
        <dbReference type="Pfam" id="PF12704"/>
    </source>
</evidence>
<dbReference type="InterPro" id="IPR050250">
    <property type="entry name" value="Macrolide_Exporter_MacB"/>
</dbReference>
<feature type="transmembrane region" description="Helical" evidence="8">
    <location>
        <begin position="867"/>
        <end position="885"/>
    </location>
</feature>
<dbReference type="Proteomes" id="UP000002312">
    <property type="component" value="Chromosome"/>
</dbReference>
<evidence type="ECO:0000256" key="2">
    <source>
        <dbReference type="ARBA" id="ARBA00022475"/>
    </source>
</evidence>
<feature type="transmembrane region" description="Helical" evidence="8">
    <location>
        <begin position="822"/>
        <end position="847"/>
    </location>
</feature>
<dbReference type="PANTHER" id="PTHR30572">
    <property type="entry name" value="MEMBRANE COMPONENT OF TRANSPORTER-RELATED"/>
    <property type="match status" value="1"/>
</dbReference>
<gene>
    <name evidence="11" type="ordered locus">BBPR_1211</name>
</gene>
<dbReference type="PANTHER" id="PTHR30572:SF4">
    <property type="entry name" value="ABC TRANSPORTER PERMEASE YTRF"/>
    <property type="match status" value="1"/>
</dbReference>
<feature type="transmembrane region" description="Helical" evidence="8">
    <location>
        <begin position="516"/>
        <end position="538"/>
    </location>
</feature>
<feature type="transmembrane region" description="Helical" evidence="8">
    <location>
        <begin position="461"/>
        <end position="487"/>
    </location>
</feature>
<keyword evidence="4 8" id="KW-1133">Transmembrane helix</keyword>
<feature type="transmembrane region" description="Helical" evidence="8">
    <location>
        <begin position="278"/>
        <end position="303"/>
    </location>
</feature>
<feature type="region of interest" description="Disordered" evidence="7">
    <location>
        <begin position="663"/>
        <end position="684"/>
    </location>
</feature>
<feature type="transmembrane region" description="Helical" evidence="8">
    <location>
        <begin position="422"/>
        <end position="441"/>
    </location>
</feature>
<evidence type="ECO:0000313" key="12">
    <source>
        <dbReference type="Proteomes" id="UP000002312"/>
    </source>
</evidence>
<feature type="transmembrane region" description="Helical" evidence="8">
    <location>
        <begin position="323"/>
        <end position="352"/>
    </location>
</feature>
<dbReference type="HOGENOM" id="CLU_012341_1_0_11"/>
<feature type="compositionally biased region" description="Low complexity" evidence="7">
    <location>
        <begin position="668"/>
        <end position="682"/>
    </location>
</feature>
<dbReference type="eggNOG" id="COG0577">
    <property type="taxonomic scope" value="Bacteria"/>
</dbReference>
<feature type="transmembrane region" description="Helical" evidence="8">
    <location>
        <begin position="372"/>
        <end position="391"/>
    </location>
</feature>
<dbReference type="AlphaFoldDB" id="A0A0H3ED45"/>
<evidence type="ECO:0000259" key="9">
    <source>
        <dbReference type="Pfam" id="PF02687"/>
    </source>
</evidence>
<dbReference type="EMBL" id="CP001840">
    <property type="protein sequence ID" value="ADP36268.1"/>
    <property type="molecule type" value="Genomic_DNA"/>
</dbReference>
<evidence type="ECO:0000313" key="11">
    <source>
        <dbReference type="EMBL" id="ADP36268.1"/>
    </source>
</evidence>
<keyword evidence="11" id="KW-0067">ATP-binding</keyword>
<feature type="transmembrane region" description="Helical" evidence="8">
    <location>
        <begin position="12"/>
        <end position="36"/>
    </location>
</feature>
<evidence type="ECO:0000256" key="6">
    <source>
        <dbReference type="ARBA" id="ARBA00038076"/>
    </source>
</evidence>
<feature type="domain" description="ABC3 transporter permease C-terminal" evidence="9">
    <location>
        <begin position="282"/>
        <end position="401"/>
    </location>
</feature>
<dbReference type="InterPro" id="IPR003838">
    <property type="entry name" value="ABC3_permease_C"/>
</dbReference>
<evidence type="ECO:0000256" key="7">
    <source>
        <dbReference type="SAM" id="MobiDB-lite"/>
    </source>
</evidence>
<feature type="transmembrane region" description="Helical" evidence="8">
    <location>
        <begin position="771"/>
        <end position="799"/>
    </location>
</feature>
<evidence type="ECO:0000256" key="3">
    <source>
        <dbReference type="ARBA" id="ARBA00022692"/>
    </source>
</evidence>
<organism evidence="11 12">
    <name type="scientific">Bifidobacterium bifidum (strain PRL2010)</name>
    <dbReference type="NCBI Taxonomy" id="702459"/>
    <lineage>
        <taxon>Bacteria</taxon>
        <taxon>Bacillati</taxon>
        <taxon>Actinomycetota</taxon>
        <taxon>Actinomycetes</taxon>
        <taxon>Bifidobacteriales</taxon>
        <taxon>Bifidobacteriaceae</taxon>
        <taxon>Bifidobacterium</taxon>
    </lineage>
</organism>
<dbReference type="OrthoDB" id="9780560at2"/>
<keyword evidence="2" id="KW-1003">Cell membrane</keyword>
<sequence length="902" mass="93851">MFSITIKLMKKSARMLIPAGIAILIGTAFIAATFLFSNSMDDSLRRQRTAQLGEANYIATMKTNSNGAVSENGSADRTTVADFNLDRIRATKGVKGARIDTSVSVSISAAGKRSSGYAVGTSTDRKLLPVRIVSGDQPVDNNEVALPKSVAKQLGVGVGDKVDVAPISNGSALSGTAVRDVRVVGLTSDPFGVYSFYGGASVLSENVVAAVYGVDDFDHMQAYMLLLDIDDADAAAAQRTVDEVSGLLPKSYGVESRRSVEAEAVRDLSSNNTSFPTIFLLSFGVLALFVAALVIANTFQVLVAQRRRTLALLRTIGAKKGQLYTSVLMEAGLLGLIASVLGVGFGVGLIALVTNTGVMEMMGMQARLILSWQAFVVPIAFGLIMTVLASLGSARSATSVTPLEALRPIELTDTSRAGKVRATIGVLTIITGLALAGVAVWQLSGMLNGLDTMAGDNYSSVLLMSIGGAALVFLGLVLTATFWLPVLMRGVGALVSMCGPSAKVAHANIQKNPRRVAATGTALLIGVTLVATIATGAASAKQTMGEALASRYSVDMIATGDGLKTSAVKEAAQVKGVAATMYAPTATVTAEGVNGGTMSLLLVGVKNTSELAGVMHADLSGVTVGDDTVLLPKYRATSGKEITFGSDAKLRFTAAESNGIAASTEQDGSASASSTNGGVSSSMRLKPVQSDYRRVSSNYDAVAFINTSHFNNGDVTATSHMLLMRVDTQSAGVSLSDVFNKIQDVFSYDSTVSITGPVAQRAQWETIINSMLMLLIALIAVAVLIALIGVANTLSLSVIERTRESATLRAIGMTRGQLRRSLAVEALLLSLVAGVVGVVLGTLFGWLGSYMVFSLYGKTVFPFEWGMNGIVLVVAAIAALLASVFPARRAVKTPPVEALAEA</sequence>
<protein>
    <submittedName>
        <fullName evidence="11">ATP-binding protein of ABC transporter system</fullName>
    </submittedName>
</protein>
<evidence type="ECO:0000256" key="4">
    <source>
        <dbReference type="ARBA" id="ARBA00022989"/>
    </source>
</evidence>
<evidence type="ECO:0000256" key="8">
    <source>
        <dbReference type="SAM" id="Phobius"/>
    </source>
</evidence>
<comment type="subcellular location">
    <subcellularLocation>
        <location evidence="1">Cell membrane</location>
        <topology evidence="1">Multi-pass membrane protein</topology>
    </subcellularLocation>
</comment>
<dbReference type="RefSeq" id="WP_013390053.1">
    <property type="nucleotide sequence ID" value="NC_014638.1"/>
</dbReference>
<comment type="similarity">
    <text evidence="6">Belongs to the ABC-4 integral membrane protein family.</text>
</comment>
<accession>A0A0H3ED45</accession>